<reference evidence="2 3" key="1">
    <citation type="journal article" date="2018" name="PLoS Genet.">
        <title>Population sequencing reveals clonal diversity and ancestral inbreeding in the grapevine cultivar Chardonnay.</title>
        <authorList>
            <person name="Roach M.J."/>
            <person name="Johnson D.L."/>
            <person name="Bohlmann J."/>
            <person name="van Vuuren H.J."/>
            <person name="Jones S.J."/>
            <person name="Pretorius I.S."/>
            <person name="Schmidt S.A."/>
            <person name="Borneman A.R."/>
        </authorList>
    </citation>
    <scope>NUCLEOTIDE SEQUENCE [LARGE SCALE GENOMIC DNA]</scope>
    <source>
        <strain evidence="3">cv. Chardonnay</strain>
        <tissue evidence="2">Leaf</tissue>
    </source>
</reference>
<sequence length="499" mass="56029">MRSRLGPQELRRPRPPAAIAWEAHPEPYGHPYGAKRSPASVIPSGHPYGAEHSTAPSVRQSGETSQMSLLLAPSAKGWTTCSLRLSALISFITSPKGIPRTQILHIRWVQRPLRSYHALSTAHDSRYRHDVLLCKGLIGGFCGQYLCSARHKQNISTLQNIKMQDNESLREFVKRFGQAILQTPPFFESLVKKPPTTMDDLFRRANKYSCSKTTYEQATQQVLVVGQASRGGTDRNAKLPDRPRPSDRRQEGPGRSERPPLTLSPYHMRNFSYDPRHVRLQVPSLFGRKAHKGETLKAILRSDTGGPSDEEYDSKRKRQKLLRAASVRERINSIQPGITGGAPAHRWDNYFPTSRPHPDIASAPRRPHHVLEIGDFDVRRILIDPGSSAYLVQASVVSHMGHSLIGPTDKDPPAADSLQAIQILEEGTHLTNISSLLTPEETRNIQNALRQNHDVFAWAHSDMKGIDPSITSHKLNVLPTARPIRQRVRRFHPDRQELS</sequence>
<feature type="region of interest" description="Disordered" evidence="1">
    <location>
        <begin position="298"/>
        <end position="317"/>
    </location>
</feature>
<organism evidence="2 3">
    <name type="scientific">Vitis vinifera</name>
    <name type="common">Grape</name>
    <dbReference type="NCBI Taxonomy" id="29760"/>
    <lineage>
        <taxon>Eukaryota</taxon>
        <taxon>Viridiplantae</taxon>
        <taxon>Streptophyta</taxon>
        <taxon>Embryophyta</taxon>
        <taxon>Tracheophyta</taxon>
        <taxon>Spermatophyta</taxon>
        <taxon>Magnoliopsida</taxon>
        <taxon>eudicotyledons</taxon>
        <taxon>Gunneridae</taxon>
        <taxon>Pentapetalae</taxon>
        <taxon>rosids</taxon>
        <taxon>Vitales</taxon>
        <taxon>Vitaceae</taxon>
        <taxon>Viteae</taxon>
        <taxon>Vitis</taxon>
    </lineage>
</organism>
<name>A0A438DZJ6_VITVI</name>
<proteinExistence type="predicted"/>
<evidence type="ECO:0008006" key="4">
    <source>
        <dbReference type="Google" id="ProtNLM"/>
    </source>
</evidence>
<evidence type="ECO:0000313" key="3">
    <source>
        <dbReference type="Proteomes" id="UP000288805"/>
    </source>
</evidence>
<accession>A0A438DZJ6</accession>
<dbReference type="Proteomes" id="UP000288805">
    <property type="component" value="Unassembled WGS sequence"/>
</dbReference>
<feature type="region of interest" description="Disordered" evidence="1">
    <location>
        <begin position="225"/>
        <end position="269"/>
    </location>
</feature>
<evidence type="ECO:0000313" key="2">
    <source>
        <dbReference type="EMBL" id="RVW40899.1"/>
    </source>
</evidence>
<dbReference type="EMBL" id="QGNW01001448">
    <property type="protein sequence ID" value="RVW40899.1"/>
    <property type="molecule type" value="Genomic_DNA"/>
</dbReference>
<gene>
    <name evidence="2" type="ORF">CK203_076902</name>
</gene>
<evidence type="ECO:0000256" key="1">
    <source>
        <dbReference type="SAM" id="MobiDB-lite"/>
    </source>
</evidence>
<feature type="compositionally biased region" description="Basic and acidic residues" evidence="1">
    <location>
        <begin position="232"/>
        <end position="258"/>
    </location>
</feature>
<feature type="region of interest" description="Disordered" evidence="1">
    <location>
        <begin position="30"/>
        <end position="62"/>
    </location>
</feature>
<dbReference type="AlphaFoldDB" id="A0A438DZJ6"/>
<protein>
    <recommendedName>
        <fullName evidence="4">Retrotransposon gag domain-containing protein</fullName>
    </recommendedName>
</protein>
<comment type="caution">
    <text evidence="2">The sequence shown here is derived from an EMBL/GenBank/DDBJ whole genome shotgun (WGS) entry which is preliminary data.</text>
</comment>